<dbReference type="InterPro" id="IPR004006">
    <property type="entry name" value="DhaK_dom"/>
</dbReference>
<keyword evidence="7" id="KW-1185">Reference proteome</keyword>
<keyword evidence="1 6" id="KW-0808">Transferase</keyword>
<dbReference type="GO" id="GO:0004371">
    <property type="term" value="F:glycerone kinase activity"/>
    <property type="evidence" value="ECO:0007669"/>
    <property type="project" value="InterPro"/>
</dbReference>
<keyword evidence="2" id="KW-0547">Nucleotide-binding</keyword>
<evidence type="ECO:0000313" key="6">
    <source>
        <dbReference type="EMBL" id="TDF94159.1"/>
    </source>
</evidence>
<reference evidence="6 7" key="1">
    <citation type="submission" date="2019-03" db="EMBL/GenBank/DDBJ databases">
        <title>This is whole genome sequence of Paenibacillus sp MS74 strain.</title>
        <authorList>
            <person name="Trinh H.N."/>
        </authorList>
    </citation>
    <scope>NUCLEOTIDE SEQUENCE [LARGE SCALE GENOMIC DNA]</scope>
    <source>
        <strain evidence="6 7">MS74</strain>
    </source>
</reference>
<evidence type="ECO:0000313" key="7">
    <source>
        <dbReference type="Proteomes" id="UP000295636"/>
    </source>
</evidence>
<evidence type="ECO:0000256" key="1">
    <source>
        <dbReference type="ARBA" id="ARBA00022679"/>
    </source>
</evidence>
<dbReference type="Gene3D" id="3.30.1180.20">
    <property type="entry name" value="Dihydroxyacetone kinase, domain 2"/>
    <property type="match status" value="1"/>
</dbReference>
<dbReference type="Proteomes" id="UP000295636">
    <property type="component" value="Unassembled WGS sequence"/>
</dbReference>
<dbReference type="RefSeq" id="WP_133233318.1">
    <property type="nucleotide sequence ID" value="NZ_SMRT01000014.1"/>
</dbReference>
<dbReference type="GO" id="GO:0047324">
    <property type="term" value="F:phosphoenolpyruvate-glycerone phosphotransferase activity"/>
    <property type="evidence" value="ECO:0007669"/>
    <property type="project" value="UniProtKB-EC"/>
</dbReference>
<protein>
    <submittedName>
        <fullName evidence="6">Dihydroxyacetone kinase subunit DhaK</fullName>
        <ecNumber evidence="6">2.7.1.121</ecNumber>
    </submittedName>
</protein>
<dbReference type="GO" id="GO:0005829">
    <property type="term" value="C:cytosol"/>
    <property type="evidence" value="ECO:0007669"/>
    <property type="project" value="TreeGrafter"/>
</dbReference>
<dbReference type="GO" id="GO:0005524">
    <property type="term" value="F:ATP binding"/>
    <property type="evidence" value="ECO:0007669"/>
    <property type="project" value="UniProtKB-KW"/>
</dbReference>
<gene>
    <name evidence="6" type="primary">dhaK</name>
    <name evidence="6" type="ORF">E1757_25045</name>
</gene>
<accession>A0A4R5KFG0</accession>
<dbReference type="SUPFAM" id="SSF82549">
    <property type="entry name" value="DAK1/DegV-like"/>
    <property type="match status" value="1"/>
</dbReference>
<dbReference type="PROSITE" id="PS51481">
    <property type="entry name" value="DHAK"/>
    <property type="match status" value="1"/>
</dbReference>
<dbReference type="OrthoDB" id="9806345at2"/>
<dbReference type="EMBL" id="SMRT01000014">
    <property type="protein sequence ID" value="TDF94159.1"/>
    <property type="molecule type" value="Genomic_DNA"/>
</dbReference>
<proteinExistence type="predicted"/>
<keyword evidence="3 6" id="KW-0418">Kinase</keyword>
<name>A0A4R5KFG0_9BACL</name>
<sequence>MKMLINEPNQVVDEMLEGYAAAFPRHVTILPQNKRSLVRAGAMRPGKVGIVTGGGSGHEPAFMGLIGKGMADGVAVGNVFASPPPDPILEATRAVHGGAGILYLYTNYAGDCMNFDMAAELAGLENIRVATVRVTDDVASAPKEQPDKRRGIAGSFFVYKAAGAAADQYLPLEEVVRVAEKAKDSVRTMGVALSPCYMPQTGQPSFVLDEDEMEIGLGIHGEPGVRRGKLGTADEVSAILFQSVLDDMPLQAGDRAAVLVNGMGATPLMQLFIVYRNIAGLLESQGIQVHQSFVGEYVTSLEMGGCSVSIMKLDDELAGLIDHPAETAFFAHRQGDAS</sequence>
<feature type="domain" description="DhaK" evidence="5">
    <location>
        <begin position="7"/>
        <end position="330"/>
    </location>
</feature>
<dbReference type="EC" id="2.7.1.121" evidence="6"/>
<dbReference type="AlphaFoldDB" id="A0A4R5KFG0"/>
<keyword evidence="4" id="KW-0067">ATP-binding</keyword>
<dbReference type="FunFam" id="3.30.1180.20:FF:000001">
    <property type="entry name" value="Dihydroxyacetone kinase 1"/>
    <property type="match status" value="1"/>
</dbReference>
<evidence type="ECO:0000256" key="3">
    <source>
        <dbReference type="ARBA" id="ARBA00022777"/>
    </source>
</evidence>
<dbReference type="PANTHER" id="PTHR28629">
    <property type="entry name" value="TRIOKINASE/FMN CYCLASE"/>
    <property type="match status" value="1"/>
</dbReference>
<evidence type="ECO:0000259" key="5">
    <source>
        <dbReference type="PROSITE" id="PS51481"/>
    </source>
</evidence>
<dbReference type="Pfam" id="PF02733">
    <property type="entry name" value="Dak1"/>
    <property type="match status" value="1"/>
</dbReference>
<dbReference type="GO" id="GO:0019563">
    <property type="term" value="P:glycerol catabolic process"/>
    <property type="evidence" value="ECO:0007669"/>
    <property type="project" value="TreeGrafter"/>
</dbReference>
<organism evidence="6 7">
    <name type="scientific">Paenibacillus piri</name>
    <dbReference type="NCBI Taxonomy" id="2547395"/>
    <lineage>
        <taxon>Bacteria</taxon>
        <taxon>Bacillati</taxon>
        <taxon>Bacillota</taxon>
        <taxon>Bacilli</taxon>
        <taxon>Bacillales</taxon>
        <taxon>Paenibacillaceae</taxon>
        <taxon>Paenibacillus</taxon>
    </lineage>
</organism>
<dbReference type="Gene3D" id="3.40.50.10440">
    <property type="entry name" value="Dihydroxyacetone kinase, domain 1"/>
    <property type="match status" value="1"/>
</dbReference>
<dbReference type="InterPro" id="IPR050861">
    <property type="entry name" value="Dihydroxyacetone_Kinase"/>
</dbReference>
<comment type="caution">
    <text evidence="6">The sequence shown here is derived from an EMBL/GenBank/DDBJ whole genome shotgun (WGS) entry which is preliminary data.</text>
</comment>
<evidence type="ECO:0000256" key="4">
    <source>
        <dbReference type="ARBA" id="ARBA00022840"/>
    </source>
</evidence>
<dbReference type="FunFam" id="3.40.50.10440:FF:000001">
    <property type="entry name" value="Dihydroxyacetone kinase, DhaK subunit"/>
    <property type="match status" value="1"/>
</dbReference>
<dbReference type="PANTHER" id="PTHR28629:SF4">
    <property type="entry name" value="TRIOKINASE_FMN CYCLASE"/>
    <property type="match status" value="1"/>
</dbReference>
<evidence type="ECO:0000256" key="2">
    <source>
        <dbReference type="ARBA" id="ARBA00022741"/>
    </source>
</evidence>